<dbReference type="PATRIC" id="fig|1227466.3.peg.2006"/>
<accession>M0EGU6</accession>
<dbReference type="RefSeq" id="WP_006113525.1">
    <property type="nucleotide sequence ID" value="NZ_AOJL01000037.1"/>
</dbReference>
<dbReference type="AlphaFoldDB" id="M0EGU6"/>
<gene>
    <name evidence="1" type="ORF">C464_09994</name>
</gene>
<sequence>MNRRRLLAACGAGVGTLAGGVAWRRVRGPSVPPGIEAATTHLEADVLFRAPDRDPEFPEWKSEHHTVVPDAAAAEERLVDDGSVAEFVAATDFAESVLIVVQNGMQSEMELVLDAIERVADGLRLDVSVEAPSGGPDDLRTHSLLVRLTGAEPRVPLRVTVDVEGYV</sequence>
<evidence type="ECO:0000313" key="1">
    <source>
        <dbReference type="EMBL" id="ELZ46980.1"/>
    </source>
</evidence>
<dbReference type="Proteomes" id="UP000011509">
    <property type="component" value="Unassembled WGS sequence"/>
</dbReference>
<keyword evidence="2" id="KW-1185">Reference proteome</keyword>
<dbReference type="EMBL" id="AOJL01000037">
    <property type="protein sequence ID" value="ELZ46980.1"/>
    <property type="molecule type" value="Genomic_DNA"/>
</dbReference>
<proteinExistence type="predicted"/>
<protein>
    <submittedName>
        <fullName evidence="1">Uncharacterized protein</fullName>
    </submittedName>
</protein>
<organism evidence="1 2">
    <name type="scientific">Halorubrum coriense DSM 10284</name>
    <dbReference type="NCBI Taxonomy" id="1227466"/>
    <lineage>
        <taxon>Archaea</taxon>
        <taxon>Methanobacteriati</taxon>
        <taxon>Methanobacteriota</taxon>
        <taxon>Stenosarchaea group</taxon>
        <taxon>Halobacteria</taxon>
        <taxon>Halobacteriales</taxon>
        <taxon>Haloferacaceae</taxon>
        <taxon>Halorubrum</taxon>
    </lineage>
</organism>
<comment type="caution">
    <text evidence="1">The sequence shown here is derived from an EMBL/GenBank/DDBJ whole genome shotgun (WGS) entry which is preliminary data.</text>
</comment>
<name>M0EGU6_9EURY</name>
<evidence type="ECO:0000313" key="2">
    <source>
        <dbReference type="Proteomes" id="UP000011509"/>
    </source>
</evidence>
<reference evidence="1 2" key="1">
    <citation type="journal article" date="2014" name="PLoS Genet.">
        <title>Phylogenetically driven sequencing of extremely halophilic archaea reveals strategies for static and dynamic osmo-response.</title>
        <authorList>
            <person name="Becker E.A."/>
            <person name="Seitzer P.M."/>
            <person name="Tritt A."/>
            <person name="Larsen D."/>
            <person name="Krusor M."/>
            <person name="Yao A.I."/>
            <person name="Wu D."/>
            <person name="Madern D."/>
            <person name="Eisen J.A."/>
            <person name="Darling A.E."/>
            <person name="Facciotti M.T."/>
        </authorList>
    </citation>
    <scope>NUCLEOTIDE SEQUENCE [LARGE SCALE GENOMIC DNA]</scope>
    <source>
        <strain evidence="1 2">DSM 10284</strain>
    </source>
</reference>
<dbReference type="OrthoDB" id="206092at2157"/>